<evidence type="ECO:0000313" key="4">
    <source>
        <dbReference type="Proteomes" id="UP000229794"/>
    </source>
</evidence>
<comment type="similarity">
    <text evidence="1 2">Belongs to the UPF0102 family.</text>
</comment>
<evidence type="ECO:0000256" key="2">
    <source>
        <dbReference type="HAMAP-Rule" id="MF_00048"/>
    </source>
</evidence>
<dbReference type="InterPro" id="IPR003509">
    <property type="entry name" value="UPF0102_YraN-like"/>
</dbReference>
<dbReference type="Proteomes" id="UP000229794">
    <property type="component" value="Unassembled WGS sequence"/>
</dbReference>
<evidence type="ECO:0000256" key="1">
    <source>
        <dbReference type="ARBA" id="ARBA00006738"/>
    </source>
</evidence>
<proteinExistence type="inferred from homology"/>
<dbReference type="SUPFAM" id="SSF52980">
    <property type="entry name" value="Restriction endonuclease-like"/>
    <property type="match status" value="1"/>
</dbReference>
<dbReference type="PANTHER" id="PTHR34039:SF1">
    <property type="entry name" value="UPF0102 PROTEIN YRAN"/>
    <property type="match status" value="1"/>
</dbReference>
<dbReference type="GO" id="GO:0003676">
    <property type="term" value="F:nucleic acid binding"/>
    <property type="evidence" value="ECO:0007669"/>
    <property type="project" value="InterPro"/>
</dbReference>
<dbReference type="HAMAP" id="MF_00048">
    <property type="entry name" value="UPF0102"/>
    <property type="match status" value="1"/>
</dbReference>
<dbReference type="Pfam" id="PF02021">
    <property type="entry name" value="UPF0102"/>
    <property type="match status" value="1"/>
</dbReference>
<organism evidence="3 4">
    <name type="scientific">Candidatus Zambryskibacteria bacterium CG22_combo_CG10-13_8_21_14_all_42_17</name>
    <dbReference type="NCBI Taxonomy" id="1975118"/>
    <lineage>
        <taxon>Bacteria</taxon>
        <taxon>Candidatus Zambryskiibacteriota</taxon>
    </lineage>
</organism>
<dbReference type="PANTHER" id="PTHR34039">
    <property type="entry name" value="UPF0102 PROTEIN YRAN"/>
    <property type="match status" value="1"/>
</dbReference>
<sequence>MALNEDATDRRTEKRQLGDLGENIATDFLKRKGFEIIERNYLRKWGEIDIVAKKSSSIYFIEVKSVSCVTLDTVTHGTIEKFKPEDNMHPWKLQRLLRTIQTYLFEKNLELDWQLDLITVEIDQQNKKARVKIIENIII</sequence>
<dbReference type="EMBL" id="PCST01000013">
    <property type="protein sequence ID" value="PIP55868.1"/>
    <property type="molecule type" value="Genomic_DNA"/>
</dbReference>
<dbReference type="AlphaFoldDB" id="A0A2H0BFV5"/>
<reference evidence="3 4" key="1">
    <citation type="submission" date="2017-09" db="EMBL/GenBank/DDBJ databases">
        <title>Depth-based differentiation of microbial function through sediment-hosted aquifers and enrichment of novel symbionts in the deep terrestrial subsurface.</title>
        <authorList>
            <person name="Probst A.J."/>
            <person name="Ladd B."/>
            <person name="Jarett J.K."/>
            <person name="Geller-Mcgrath D.E."/>
            <person name="Sieber C.M."/>
            <person name="Emerson J.B."/>
            <person name="Anantharaman K."/>
            <person name="Thomas B.C."/>
            <person name="Malmstrom R."/>
            <person name="Stieglmeier M."/>
            <person name="Klingl A."/>
            <person name="Woyke T."/>
            <person name="Ryan C.M."/>
            <person name="Banfield J.F."/>
        </authorList>
    </citation>
    <scope>NUCLEOTIDE SEQUENCE [LARGE SCALE GENOMIC DNA]</scope>
    <source>
        <strain evidence="3">CG22_combo_CG10-13_8_21_14_all_42_17</strain>
    </source>
</reference>
<evidence type="ECO:0000313" key="3">
    <source>
        <dbReference type="EMBL" id="PIP55868.1"/>
    </source>
</evidence>
<name>A0A2H0BFV5_9BACT</name>
<accession>A0A2H0BFV5</accession>
<dbReference type="InterPro" id="IPR011335">
    <property type="entry name" value="Restrct_endonuc-II-like"/>
</dbReference>
<comment type="caution">
    <text evidence="3">The sequence shown here is derived from an EMBL/GenBank/DDBJ whole genome shotgun (WGS) entry which is preliminary data.</text>
</comment>
<dbReference type="Gene3D" id="3.40.1350.10">
    <property type="match status" value="1"/>
</dbReference>
<dbReference type="InterPro" id="IPR011856">
    <property type="entry name" value="tRNA_endonuc-like_dom_sf"/>
</dbReference>
<gene>
    <name evidence="3" type="ORF">COX06_00910</name>
</gene>
<protein>
    <recommendedName>
        <fullName evidence="2">UPF0102 protein COX06_00910</fullName>
    </recommendedName>
</protein>